<dbReference type="EC" id="3.-.-.-" evidence="6"/>
<protein>
    <submittedName>
        <fullName evidence="6">Putative metallo-hydrolase</fullName>
        <ecNumber evidence="6">3.-.-.-</ecNumber>
    </submittedName>
</protein>
<keyword evidence="7" id="KW-1185">Reference proteome</keyword>
<proteinExistence type="predicted"/>
<evidence type="ECO:0000256" key="3">
    <source>
        <dbReference type="ARBA" id="ARBA00022801"/>
    </source>
</evidence>
<dbReference type="PANTHER" id="PTHR46233:SF3">
    <property type="entry name" value="HYDROXYACYLGLUTATHIONE HYDROLASE GLOC"/>
    <property type="match status" value="1"/>
</dbReference>
<dbReference type="InterPro" id="IPR051453">
    <property type="entry name" value="MBL_Glyoxalase_II"/>
</dbReference>
<comment type="caution">
    <text evidence="6">The sequence shown here is derived from an EMBL/GenBank/DDBJ whole genome shotgun (WGS) entry which is preliminary data.</text>
</comment>
<dbReference type="SMART" id="SM00849">
    <property type="entry name" value="Lactamase_B"/>
    <property type="match status" value="1"/>
</dbReference>
<evidence type="ECO:0000313" key="6">
    <source>
        <dbReference type="EMBL" id="OAZ03424.1"/>
    </source>
</evidence>
<keyword evidence="2" id="KW-0479">Metal-binding</keyword>
<reference evidence="6 7" key="1">
    <citation type="submission" date="2016-06" db="EMBL/GenBank/DDBJ databases">
        <title>Draft genome sequence of Flavobacterium succinicans strain DD5b.</title>
        <authorList>
            <person name="Poehlein A."/>
            <person name="Daniel R."/>
            <person name="Simeonova D.D."/>
        </authorList>
    </citation>
    <scope>NUCLEOTIDE SEQUENCE [LARGE SCALE GENOMIC DNA]</scope>
    <source>
        <strain evidence="6 7">DD5b</strain>
    </source>
</reference>
<evidence type="ECO:0000256" key="2">
    <source>
        <dbReference type="ARBA" id="ARBA00022723"/>
    </source>
</evidence>
<dbReference type="AlphaFoldDB" id="A0A199XQ16"/>
<dbReference type="RefSeq" id="WP_064715993.1">
    <property type="nucleotide sequence ID" value="NZ_JMTM01000060.1"/>
</dbReference>
<accession>A0A199XQ16</accession>
<dbReference type="InterPro" id="IPR036866">
    <property type="entry name" value="RibonucZ/Hydroxyglut_hydro"/>
</dbReference>
<sequence length="221" mass="25152">MNYKVEAISNSIFATNSYLIIDHQKNALLVDPSFDPIAIQRRIEILGLKVVGILVTHAHQDHIFSVKYFMDLYSVAVWASEKSKELFNDRVRNLSFIGSEHFGLTETILDIPVNILEDNTTYQIENFIFKIGIYPGHSVGCTIFDFGEMMLTGDFIFKGTIGRIDWPGSNPEDMKNSLLLFKERYKAIDMTIYAGHNDVTTIQIELATNIFLLDPSHVKLL</sequence>
<dbReference type="PATRIC" id="fig|29536.5.peg.2309"/>
<feature type="domain" description="Metallo-beta-lactamase" evidence="5">
    <location>
        <begin position="14"/>
        <end position="196"/>
    </location>
</feature>
<evidence type="ECO:0000256" key="4">
    <source>
        <dbReference type="ARBA" id="ARBA00022833"/>
    </source>
</evidence>
<dbReference type="InterPro" id="IPR001279">
    <property type="entry name" value="Metallo-B-lactamas"/>
</dbReference>
<name>A0A199XQ16_9FLAO</name>
<evidence type="ECO:0000313" key="7">
    <source>
        <dbReference type="Proteomes" id="UP000093807"/>
    </source>
</evidence>
<dbReference type="SUPFAM" id="SSF56281">
    <property type="entry name" value="Metallo-hydrolase/oxidoreductase"/>
    <property type="match status" value="1"/>
</dbReference>
<dbReference type="Gene3D" id="3.60.15.10">
    <property type="entry name" value="Ribonuclease Z/Hydroxyacylglutathione hydrolase-like"/>
    <property type="match status" value="1"/>
</dbReference>
<organism evidence="6 7">
    <name type="scientific">Flavobacterium succinicans</name>
    <dbReference type="NCBI Taxonomy" id="29536"/>
    <lineage>
        <taxon>Bacteria</taxon>
        <taxon>Pseudomonadati</taxon>
        <taxon>Bacteroidota</taxon>
        <taxon>Flavobacteriia</taxon>
        <taxon>Flavobacteriales</taxon>
        <taxon>Flavobacteriaceae</taxon>
        <taxon>Flavobacterium</taxon>
    </lineage>
</organism>
<keyword evidence="4" id="KW-0862">Zinc</keyword>
<dbReference type="Proteomes" id="UP000093807">
    <property type="component" value="Unassembled WGS sequence"/>
</dbReference>
<dbReference type="PANTHER" id="PTHR46233">
    <property type="entry name" value="HYDROXYACYLGLUTATHIONE HYDROLASE GLOC"/>
    <property type="match status" value="1"/>
</dbReference>
<comment type="cofactor">
    <cofactor evidence="1">
        <name>Zn(2+)</name>
        <dbReference type="ChEBI" id="CHEBI:29105"/>
    </cofactor>
</comment>
<dbReference type="GO" id="GO:0046872">
    <property type="term" value="F:metal ion binding"/>
    <property type="evidence" value="ECO:0007669"/>
    <property type="project" value="UniProtKB-KW"/>
</dbReference>
<gene>
    <name evidence="6" type="ORF">FLB_22130</name>
</gene>
<keyword evidence="3 6" id="KW-0378">Hydrolase</keyword>
<dbReference type="GO" id="GO:0016787">
    <property type="term" value="F:hydrolase activity"/>
    <property type="evidence" value="ECO:0007669"/>
    <property type="project" value="UniProtKB-KW"/>
</dbReference>
<dbReference type="EMBL" id="JMTM01000060">
    <property type="protein sequence ID" value="OAZ03424.1"/>
    <property type="molecule type" value="Genomic_DNA"/>
</dbReference>
<dbReference type="Pfam" id="PF00753">
    <property type="entry name" value="Lactamase_B"/>
    <property type="match status" value="1"/>
</dbReference>
<dbReference type="CDD" id="cd06262">
    <property type="entry name" value="metallo-hydrolase-like_MBL-fold"/>
    <property type="match status" value="1"/>
</dbReference>
<evidence type="ECO:0000256" key="1">
    <source>
        <dbReference type="ARBA" id="ARBA00001947"/>
    </source>
</evidence>
<dbReference type="OrthoDB" id="9802248at2"/>
<evidence type="ECO:0000259" key="5">
    <source>
        <dbReference type="SMART" id="SM00849"/>
    </source>
</evidence>